<dbReference type="RefSeq" id="WP_179242894.1">
    <property type="nucleotide sequence ID" value="NZ_CP058595.1"/>
</dbReference>
<accession>A0A7H9ATT8</accession>
<dbReference type="Proteomes" id="UP000509302">
    <property type="component" value="Chromosome"/>
</dbReference>
<evidence type="ECO:0000313" key="3">
    <source>
        <dbReference type="Proteomes" id="UP000509302"/>
    </source>
</evidence>
<evidence type="ECO:0000256" key="1">
    <source>
        <dbReference type="SAM" id="SignalP"/>
    </source>
</evidence>
<dbReference type="KEGG" id="cagg:HYG79_15070"/>
<organism evidence="2 3">
    <name type="scientific">Costertonia aggregata</name>
    <dbReference type="NCBI Taxonomy" id="343403"/>
    <lineage>
        <taxon>Bacteria</taxon>
        <taxon>Pseudomonadati</taxon>
        <taxon>Bacteroidota</taxon>
        <taxon>Flavobacteriia</taxon>
        <taxon>Flavobacteriales</taxon>
        <taxon>Flavobacteriaceae</taxon>
        <taxon>Costertonia</taxon>
    </lineage>
</organism>
<proteinExistence type="predicted"/>
<reference evidence="2 3" key="1">
    <citation type="journal article" date="2006" name="Int. J. Syst. Evol. Microbiol.">
        <title>Costertonia aggregata gen. nov., sp. nov., a mesophilic marine bacterium of the family Flavobacteriaceae, isolated from a mature biofilm.</title>
        <authorList>
            <person name="Kwon K.K."/>
            <person name="Lee Y.K."/>
            <person name="Lee H.K."/>
        </authorList>
    </citation>
    <scope>NUCLEOTIDE SEQUENCE [LARGE SCALE GENOMIC DNA]</scope>
    <source>
        <strain evidence="2 3">KCCM 42265</strain>
    </source>
</reference>
<protein>
    <submittedName>
        <fullName evidence="2">Uncharacterized protein</fullName>
    </submittedName>
</protein>
<sequence>MKYILLIVLMMSCLWSCSQSHDITGEYEKVLKSGSVQSLLKLNQNGTFRFDSYSVRQIDGTNLPVNENLPTESSISGKGRYRVKNDVIYFTTDGDTDIDHNYPLNFNDTKAKFKNGYSKNSSNERAIAKLKFFESGIFWIDGLELKKRN</sequence>
<dbReference type="EMBL" id="CP058595">
    <property type="protein sequence ID" value="QLG46615.1"/>
    <property type="molecule type" value="Genomic_DNA"/>
</dbReference>
<name>A0A7H9ATT8_9FLAO</name>
<evidence type="ECO:0000313" key="2">
    <source>
        <dbReference type="EMBL" id="QLG46615.1"/>
    </source>
</evidence>
<dbReference type="AlphaFoldDB" id="A0A7H9ATT8"/>
<keyword evidence="1" id="KW-0732">Signal</keyword>
<feature type="chain" id="PRO_5028847282" evidence="1">
    <location>
        <begin position="22"/>
        <end position="149"/>
    </location>
</feature>
<keyword evidence="3" id="KW-1185">Reference proteome</keyword>
<feature type="signal peptide" evidence="1">
    <location>
        <begin position="1"/>
        <end position="21"/>
    </location>
</feature>
<gene>
    <name evidence="2" type="ORF">HYG79_15070</name>
</gene>